<proteinExistence type="predicted"/>
<comment type="caution">
    <text evidence="2">The sequence shown here is derived from an EMBL/GenBank/DDBJ whole genome shotgun (WGS) entry which is preliminary data.</text>
</comment>
<reference evidence="2 3" key="1">
    <citation type="submission" date="2019-03" db="EMBL/GenBank/DDBJ databases">
        <title>Bradyrhizobium diversity isolated from nodules of Chamaecrista fasciculata.</title>
        <authorList>
            <person name="Klepa M.S."/>
            <person name="Urquiaga M.O."/>
            <person name="Hungria M."/>
            <person name="Delamuta J.R."/>
        </authorList>
    </citation>
    <scope>NUCLEOTIDE SEQUENCE [LARGE SCALE GENOMIC DNA]</scope>
    <source>
        <strain evidence="2 3">CNPSo 3448</strain>
    </source>
</reference>
<evidence type="ECO:0000256" key="1">
    <source>
        <dbReference type="SAM" id="SignalP"/>
    </source>
</evidence>
<dbReference type="EMBL" id="SPQT01000021">
    <property type="protein sequence ID" value="TFV43843.1"/>
    <property type="molecule type" value="Genomic_DNA"/>
</dbReference>
<keyword evidence="1" id="KW-0732">Signal</keyword>
<name>A0A4Y9LP72_9BRAD</name>
<dbReference type="InterPro" id="IPR021937">
    <property type="entry name" value="DUF3551"/>
</dbReference>
<organism evidence="2 3">
    <name type="scientific">Bradyrhizobium niftali</name>
    <dbReference type="NCBI Taxonomy" id="2560055"/>
    <lineage>
        <taxon>Bacteria</taxon>
        <taxon>Pseudomonadati</taxon>
        <taxon>Pseudomonadota</taxon>
        <taxon>Alphaproteobacteria</taxon>
        <taxon>Hyphomicrobiales</taxon>
        <taxon>Nitrobacteraceae</taxon>
        <taxon>Bradyrhizobium</taxon>
    </lineage>
</organism>
<keyword evidence="3" id="KW-1185">Reference proteome</keyword>
<feature type="signal peptide" evidence="1">
    <location>
        <begin position="1"/>
        <end position="25"/>
    </location>
</feature>
<dbReference type="Pfam" id="PF12071">
    <property type="entry name" value="DUF3551"/>
    <property type="match status" value="1"/>
</dbReference>
<gene>
    <name evidence="2" type="ORF">E4K65_30370</name>
</gene>
<accession>A0A4Y9LP72</accession>
<dbReference type="OrthoDB" id="8255753at2"/>
<dbReference type="Proteomes" id="UP000297966">
    <property type="component" value="Unassembled WGS sequence"/>
</dbReference>
<feature type="chain" id="PRO_5021208710" evidence="1">
    <location>
        <begin position="26"/>
        <end position="93"/>
    </location>
</feature>
<sequence length="93" mass="10496">MMEGRMRLALFVVFMLVGLSSAANAERDYPWCVFGGQLGYSGDCMYVTREQCLASASGRSNTYCDINPRVRFRQEAPRRMTCDSQGRRCAPKP</sequence>
<evidence type="ECO:0000313" key="2">
    <source>
        <dbReference type="EMBL" id="TFV43843.1"/>
    </source>
</evidence>
<dbReference type="AlphaFoldDB" id="A0A4Y9LP72"/>
<protein>
    <submittedName>
        <fullName evidence="2">DUF3551 domain-containing protein</fullName>
    </submittedName>
</protein>
<evidence type="ECO:0000313" key="3">
    <source>
        <dbReference type="Proteomes" id="UP000297966"/>
    </source>
</evidence>